<protein>
    <submittedName>
        <fullName evidence="2">Uncharacterized protein</fullName>
    </submittedName>
</protein>
<reference evidence="2" key="2">
    <citation type="journal article" date="2023" name="IMA Fungus">
        <title>Comparative genomic study of the Penicillium genus elucidates a diverse pangenome and 15 lateral gene transfer events.</title>
        <authorList>
            <person name="Petersen C."/>
            <person name="Sorensen T."/>
            <person name="Nielsen M.R."/>
            <person name="Sondergaard T.E."/>
            <person name="Sorensen J.L."/>
            <person name="Fitzpatrick D.A."/>
            <person name="Frisvad J.C."/>
            <person name="Nielsen K.L."/>
        </authorList>
    </citation>
    <scope>NUCLEOTIDE SEQUENCE</scope>
    <source>
        <strain evidence="2">IBT 30728</strain>
    </source>
</reference>
<sequence length="71" mass="7538">MMMMMMDDDGGGGGDVSDDARRDDDDDRGDATSTWTGSSRASESELPEASVPHLISGFTVTQVLLGDAWDP</sequence>
<evidence type="ECO:0000256" key="1">
    <source>
        <dbReference type="SAM" id="MobiDB-lite"/>
    </source>
</evidence>
<dbReference type="EMBL" id="JAPWDQ010000001">
    <property type="protein sequence ID" value="KAJ5496108.1"/>
    <property type="molecule type" value="Genomic_DNA"/>
</dbReference>
<dbReference type="Proteomes" id="UP001148312">
    <property type="component" value="Unassembled WGS sequence"/>
</dbReference>
<feature type="compositionally biased region" description="Acidic residues" evidence="1">
    <location>
        <begin position="1"/>
        <end position="10"/>
    </location>
</feature>
<evidence type="ECO:0000313" key="2">
    <source>
        <dbReference type="EMBL" id="KAJ5496108.1"/>
    </source>
</evidence>
<feature type="region of interest" description="Disordered" evidence="1">
    <location>
        <begin position="1"/>
        <end position="49"/>
    </location>
</feature>
<organism evidence="2 3">
    <name type="scientific">Penicillium diatomitis</name>
    <dbReference type="NCBI Taxonomy" id="2819901"/>
    <lineage>
        <taxon>Eukaryota</taxon>
        <taxon>Fungi</taxon>
        <taxon>Dikarya</taxon>
        <taxon>Ascomycota</taxon>
        <taxon>Pezizomycotina</taxon>
        <taxon>Eurotiomycetes</taxon>
        <taxon>Eurotiomycetidae</taxon>
        <taxon>Eurotiales</taxon>
        <taxon>Aspergillaceae</taxon>
        <taxon>Penicillium</taxon>
    </lineage>
</organism>
<dbReference type="GeneID" id="81621077"/>
<evidence type="ECO:0000313" key="3">
    <source>
        <dbReference type="Proteomes" id="UP001148312"/>
    </source>
</evidence>
<dbReference type="AlphaFoldDB" id="A0A9W9XND0"/>
<dbReference type="RefSeq" id="XP_056795121.1">
    <property type="nucleotide sequence ID" value="XM_056930828.1"/>
</dbReference>
<name>A0A9W9XND0_9EURO</name>
<feature type="compositionally biased region" description="Polar residues" evidence="1">
    <location>
        <begin position="31"/>
        <end position="41"/>
    </location>
</feature>
<accession>A0A9W9XND0</accession>
<keyword evidence="3" id="KW-1185">Reference proteome</keyword>
<comment type="caution">
    <text evidence="2">The sequence shown here is derived from an EMBL/GenBank/DDBJ whole genome shotgun (WGS) entry which is preliminary data.</text>
</comment>
<gene>
    <name evidence="2" type="ORF">N7539_001224</name>
</gene>
<reference evidence="2" key="1">
    <citation type="submission" date="2022-12" db="EMBL/GenBank/DDBJ databases">
        <authorList>
            <person name="Petersen C."/>
        </authorList>
    </citation>
    <scope>NUCLEOTIDE SEQUENCE</scope>
    <source>
        <strain evidence="2">IBT 30728</strain>
    </source>
</reference>
<proteinExistence type="predicted"/>